<feature type="transmembrane region" description="Helical" evidence="1">
    <location>
        <begin position="81"/>
        <end position="99"/>
    </location>
</feature>
<proteinExistence type="predicted"/>
<evidence type="ECO:0000313" key="2">
    <source>
        <dbReference type="EMBL" id="MDT2600273.1"/>
    </source>
</evidence>
<keyword evidence="1" id="KW-0472">Membrane</keyword>
<keyword evidence="1" id="KW-1133">Transmembrane helix</keyword>
<name>A0ABU3F183_9ENTE</name>
<sequence>MKTVEEPPKDNGKENIKTKNRHQFMLLGFLGLFLYKRLRNTSIFKRKYRIFILYSASFAGYFAFLFVAINAFSLENSDQNLILFIIILILSILYGAVACEEFYEA</sequence>
<accession>A0ABU3F183</accession>
<reference evidence="2 3" key="1">
    <citation type="submission" date="2023-03" db="EMBL/GenBank/DDBJ databases">
        <authorList>
            <person name="Shen W."/>
            <person name="Cai J."/>
        </authorList>
    </citation>
    <scope>NUCLEOTIDE SEQUENCE [LARGE SCALE GENOMIC DNA]</scope>
    <source>
        <strain evidence="2 3">D6-4</strain>
    </source>
</reference>
<protein>
    <submittedName>
        <fullName evidence="2">Uncharacterized protein</fullName>
    </submittedName>
</protein>
<dbReference type="EMBL" id="JARPYI010000005">
    <property type="protein sequence ID" value="MDT2600273.1"/>
    <property type="molecule type" value="Genomic_DNA"/>
</dbReference>
<comment type="caution">
    <text evidence="2">The sequence shown here is derived from an EMBL/GenBank/DDBJ whole genome shotgun (WGS) entry which is preliminary data.</text>
</comment>
<keyword evidence="3" id="KW-1185">Reference proteome</keyword>
<feature type="transmembrane region" description="Helical" evidence="1">
    <location>
        <begin position="50"/>
        <end position="69"/>
    </location>
</feature>
<organism evidence="2 3">
    <name type="scientific">Enterococcus hulanensis</name>
    <dbReference type="NCBI Taxonomy" id="2559929"/>
    <lineage>
        <taxon>Bacteria</taxon>
        <taxon>Bacillati</taxon>
        <taxon>Bacillota</taxon>
        <taxon>Bacilli</taxon>
        <taxon>Lactobacillales</taxon>
        <taxon>Enterococcaceae</taxon>
        <taxon>Enterococcus</taxon>
    </lineage>
</organism>
<keyword evidence="1" id="KW-0812">Transmembrane</keyword>
<dbReference type="RefSeq" id="WP_311822296.1">
    <property type="nucleotide sequence ID" value="NZ_JARPYF010000005.1"/>
</dbReference>
<evidence type="ECO:0000313" key="3">
    <source>
        <dbReference type="Proteomes" id="UP001252875"/>
    </source>
</evidence>
<dbReference type="Proteomes" id="UP001252875">
    <property type="component" value="Unassembled WGS sequence"/>
</dbReference>
<gene>
    <name evidence="2" type="ORF">P7D85_10845</name>
</gene>
<evidence type="ECO:0000256" key="1">
    <source>
        <dbReference type="SAM" id="Phobius"/>
    </source>
</evidence>